<dbReference type="PROSITE" id="PS51450">
    <property type="entry name" value="LRR"/>
    <property type="match status" value="1"/>
</dbReference>
<dbReference type="SMART" id="SM00368">
    <property type="entry name" value="LRR_RI"/>
    <property type="match status" value="5"/>
</dbReference>
<protein>
    <submittedName>
        <fullName evidence="8">NACHT, LRR and PYD domains-containing protein 12 isoform X3</fullName>
    </submittedName>
</protein>
<dbReference type="Pfam" id="PF14484">
    <property type="entry name" value="FISNA"/>
    <property type="match status" value="1"/>
</dbReference>
<dbReference type="GO" id="GO:0005524">
    <property type="term" value="F:ATP binding"/>
    <property type="evidence" value="ECO:0007669"/>
    <property type="project" value="UniProtKB-KW"/>
</dbReference>
<dbReference type="SMART" id="SM01288">
    <property type="entry name" value="FISNA"/>
    <property type="match status" value="1"/>
</dbReference>
<dbReference type="InterPro" id="IPR041075">
    <property type="entry name" value="NOD1/2_WH"/>
</dbReference>
<evidence type="ECO:0000256" key="2">
    <source>
        <dbReference type="ARBA" id="ARBA00022490"/>
    </source>
</evidence>
<evidence type="ECO:0000256" key="6">
    <source>
        <dbReference type="ARBA" id="ARBA00022840"/>
    </source>
</evidence>
<dbReference type="SUPFAM" id="SSF52540">
    <property type="entry name" value="P-loop containing nucleoside triphosphate hydrolases"/>
    <property type="match status" value="1"/>
</dbReference>
<keyword evidence="9" id="KW-1185">Reference proteome</keyword>
<evidence type="ECO:0000313" key="8">
    <source>
        <dbReference type="EMBL" id="KAI5609310.1"/>
    </source>
</evidence>
<dbReference type="FunFam" id="3.80.10.10:FF:000100">
    <property type="entry name" value="Si:dkey-11n14.1"/>
    <property type="match status" value="1"/>
</dbReference>
<dbReference type="InterPro" id="IPR001611">
    <property type="entry name" value="Leu-rich_rpt"/>
</dbReference>
<dbReference type="Pfam" id="PF17779">
    <property type="entry name" value="WHD_NOD2"/>
    <property type="match status" value="1"/>
</dbReference>
<dbReference type="InterPro" id="IPR027417">
    <property type="entry name" value="P-loop_NTPase"/>
</dbReference>
<keyword evidence="6" id="KW-0067">ATP-binding</keyword>
<keyword evidence="3" id="KW-0433">Leucine-rich repeat</keyword>
<dbReference type="PANTHER" id="PTHR24106">
    <property type="entry name" value="NACHT, LRR AND CARD DOMAINS-CONTAINING"/>
    <property type="match status" value="1"/>
</dbReference>
<keyword evidence="5" id="KW-0547">Nucleotide-binding</keyword>
<gene>
    <name evidence="8" type="ORF">C0J50_6312</name>
</gene>
<name>A0AAD5FAC0_SILAS</name>
<dbReference type="Proteomes" id="UP001205998">
    <property type="component" value="Unassembled WGS sequence"/>
</dbReference>
<feature type="domain" description="NACHT" evidence="7">
    <location>
        <begin position="159"/>
        <end position="293"/>
    </location>
</feature>
<dbReference type="Gene3D" id="3.40.50.300">
    <property type="entry name" value="P-loop containing nucleotide triphosphate hydrolases"/>
    <property type="match status" value="1"/>
</dbReference>
<comment type="subcellular location">
    <subcellularLocation>
        <location evidence="1">Cytoplasm</location>
    </subcellularLocation>
</comment>
<comment type="caution">
    <text evidence="8">The sequence shown here is derived from an EMBL/GenBank/DDBJ whole genome shotgun (WGS) entry which is preliminary data.</text>
</comment>
<dbReference type="GO" id="GO:0005737">
    <property type="term" value="C:cytoplasm"/>
    <property type="evidence" value="ECO:0007669"/>
    <property type="project" value="UniProtKB-SubCell"/>
</dbReference>
<dbReference type="Pfam" id="PF13516">
    <property type="entry name" value="LRR_6"/>
    <property type="match status" value="3"/>
</dbReference>
<evidence type="ECO:0000256" key="5">
    <source>
        <dbReference type="ARBA" id="ARBA00022741"/>
    </source>
</evidence>
<organism evidence="8 9">
    <name type="scientific">Silurus asotus</name>
    <name type="common">Amur catfish</name>
    <name type="synonym">Parasilurus asotus</name>
    <dbReference type="NCBI Taxonomy" id="30991"/>
    <lineage>
        <taxon>Eukaryota</taxon>
        <taxon>Metazoa</taxon>
        <taxon>Chordata</taxon>
        <taxon>Craniata</taxon>
        <taxon>Vertebrata</taxon>
        <taxon>Euteleostomi</taxon>
        <taxon>Actinopterygii</taxon>
        <taxon>Neopterygii</taxon>
        <taxon>Teleostei</taxon>
        <taxon>Ostariophysi</taxon>
        <taxon>Siluriformes</taxon>
        <taxon>Siluridae</taxon>
        <taxon>Silurus</taxon>
    </lineage>
</organism>
<evidence type="ECO:0000256" key="1">
    <source>
        <dbReference type="ARBA" id="ARBA00004496"/>
    </source>
</evidence>
<dbReference type="PROSITE" id="PS50837">
    <property type="entry name" value="NACHT"/>
    <property type="match status" value="1"/>
</dbReference>
<evidence type="ECO:0000256" key="3">
    <source>
        <dbReference type="ARBA" id="ARBA00022614"/>
    </source>
</evidence>
<dbReference type="InterPro" id="IPR051261">
    <property type="entry name" value="NLR"/>
</dbReference>
<dbReference type="InterPro" id="IPR029495">
    <property type="entry name" value="NACHT-assoc"/>
</dbReference>
<evidence type="ECO:0000313" key="9">
    <source>
        <dbReference type="Proteomes" id="UP001205998"/>
    </source>
</evidence>
<dbReference type="AlphaFoldDB" id="A0AAD5FAC0"/>
<evidence type="ECO:0000256" key="4">
    <source>
        <dbReference type="ARBA" id="ARBA00022737"/>
    </source>
</evidence>
<sequence length="838" mass="94958">QELEHKVITLMKNELNRFRKLLSPDYPACTEREVEDEDDEAHHSVREGALKITLHVLNNMNHTDLAKTLHNKFELLSVYQNKLQSKLKEKCKRINEGISQHGSSALLNEIYTELFITEGWSGDVNKEHEVRQIETVSRRPATQETPIKCNDLFKDKSIRSVLTKGVAGIGKTVSVQKFILDWAEGKANQDVTLMFPLPFRELNLMKQKHLSLMDLLHHFFPEMKELNLIDCDSHKMVLIFDGLDECRLPLNFQINERLFDVNESSSVDVLLTNLIKGNLLPSALLWITSRPGAANQIPPECVDQVTEVRGFSDPQKEEYFKRRISDQRLANKIIRNLQSSKSLYIMCHIPVFCWISATVLERMLGEADSGEIPKTLTQMFTHFLIVQIKHRNQKYHKNCDPDPQQSILALGKLAFQQLEKGNLIFYEEDLRECGIDVREASVYSGVCTQIFREEFGLHLGKVFSFVHLSVQEFLAALYVFLNFVLKNKNLLRDQNPGMLPLLRKQPMSALLKSAVDKALQSENGHLDLFLRFLLSLSLESNKTLLRELLPQTGSSSHSKEETVKYIKDKIKKNLIPEKSINLFLSLNELNDHSLVHEVQTYLNRGGYGRLSGTRLSPAQWSALVFVMLNSEEDLDEFDLKKYDRSEECLLKLLQVVKACRKALLFGCNLTEESCRSLSSVLSSNSSSLRELDLSDNNLQDSGVMLLSAGLETPHCRLEILRLRGCNLTEESCRSLSSVLSSNSSSLRELDLSVNNLQDSGVTLLSAGLETPHCRLEILRLYQCNIRGEGCAALASALKTNSSSLLRELNVSRNDPGDSGVKLLSDLLKDPCCTLETLQ</sequence>
<keyword evidence="2" id="KW-0963">Cytoplasm</keyword>
<dbReference type="Pfam" id="PF17776">
    <property type="entry name" value="NLRC4_HD2"/>
    <property type="match status" value="1"/>
</dbReference>
<reference evidence="8" key="1">
    <citation type="submission" date="2018-07" db="EMBL/GenBank/DDBJ databases">
        <title>Comparative genomics of catfishes provides insights into carnivory and benthic adaptation.</title>
        <authorList>
            <person name="Zhang Y."/>
            <person name="Wang D."/>
            <person name="Peng Z."/>
            <person name="Zheng S."/>
            <person name="Shao F."/>
            <person name="Tao W."/>
        </authorList>
    </citation>
    <scope>NUCLEOTIDE SEQUENCE</scope>
    <source>
        <strain evidence="8">Chongqing</strain>
    </source>
</reference>
<proteinExistence type="predicted"/>
<feature type="non-terminal residue" evidence="8">
    <location>
        <position position="1"/>
    </location>
</feature>
<dbReference type="EMBL" id="MU579904">
    <property type="protein sequence ID" value="KAI5609310.1"/>
    <property type="molecule type" value="Genomic_DNA"/>
</dbReference>
<dbReference type="FunFam" id="3.40.50.300:FF:000210">
    <property type="entry name" value="Si:dkey-16p6.1"/>
    <property type="match status" value="1"/>
</dbReference>
<dbReference type="InterPro" id="IPR007111">
    <property type="entry name" value="NACHT_NTPase"/>
</dbReference>
<dbReference type="Pfam" id="PF05729">
    <property type="entry name" value="NACHT"/>
    <property type="match status" value="1"/>
</dbReference>
<keyword evidence="4" id="KW-0677">Repeat</keyword>
<accession>A0AAD5FAC0</accession>
<dbReference type="InterPro" id="IPR041267">
    <property type="entry name" value="NLRP_HD2"/>
</dbReference>
<dbReference type="SUPFAM" id="SSF52047">
    <property type="entry name" value="RNI-like"/>
    <property type="match status" value="1"/>
</dbReference>
<feature type="non-terminal residue" evidence="8">
    <location>
        <position position="838"/>
    </location>
</feature>
<dbReference type="InterPro" id="IPR032675">
    <property type="entry name" value="LRR_dom_sf"/>
</dbReference>
<evidence type="ECO:0000259" key="7">
    <source>
        <dbReference type="PROSITE" id="PS50837"/>
    </source>
</evidence>
<dbReference type="Gene3D" id="3.80.10.10">
    <property type="entry name" value="Ribonuclease Inhibitor"/>
    <property type="match status" value="1"/>
</dbReference>